<dbReference type="Proteomes" id="UP000499080">
    <property type="component" value="Unassembled WGS sequence"/>
</dbReference>
<evidence type="ECO:0000313" key="1">
    <source>
        <dbReference type="EMBL" id="GBN72528.1"/>
    </source>
</evidence>
<accession>A0A4Y2R9X1</accession>
<sequence length="93" mass="9505">MATLSKGKQTDTWWKPIRFCRISLLDSGSLVIFSSPSLGISSMAVGDGSPWGATSNSGGPAGIFRVMGGSKDNTCGSSSISAPGATASFRWAS</sequence>
<protein>
    <submittedName>
        <fullName evidence="1">Uncharacterized protein</fullName>
    </submittedName>
</protein>
<name>A0A4Y2R9X1_ARAVE</name>
<keyword evidence="2" id="KW-1185">Reference proteome</keyword>
<reference evidence="1 2" key="1">
    <citation type="journal article" date="2019" name="Sci. Rep.">
        <title>Orb-weaving spider Araneus ventricosus genome elucidates the spidroin gene catalogue.</title>
        <authorList>
            <person name="Kono N."/>
            <person name="Nakamura H."/>
            <person name="Ohtoshi R."/>
            <person name="Moran D.A.P."/>
            <person name="Shinohara A."/>
            <person name="Yoshida Y."/>
            <person name="Fujiwara M."/>
            <person name="Mori M."/>
            <person name="Tomita M."/>
            <person name="Arakawa K."/>
        </authorList>
    </citation>
    <scope>NUCLEOTIDE SEQUENCE [LARGE SCALE GENOMIC DNA]</scope>
</reference>
<dbReference type="AlphaFoldDB" id="A0A4Y2R9X1"/>
<organism evidence="1 2">
    <name type="scientific">Araneus ventricosus</name>
    <name type="common">Orbweaver spider</name>
    <name type="synonym">Epeira ventricosa</name>
    <dbReference type="NCBI Taxonomy" id="182803"/>
    <lineage>
        <taxon>Eukaryota</taxon>
        <taxon>Metazoa</taxon>
        <taxon>Ecdysozoa</taxon>
        <taxon>Arthropoda</taxon>
        <taxon>Chelicerata</taxon>
        <taxon>Arachnida</taxon>
        <taxon>Araneae</taxon>
        <taxon>Araneomorphae</taxon>
        <taxon>Entelegynae</taxon>
        <taxon>Araneoidea</taxon>
        <taxon>Araneidae</taxon>
        <taxon>Araneus</taxon>
    </lineage>
</organism>
<comment type="caution">
    <text evidence="1">The sequence shown here is derived from an EMBL/GenBank/DDBJ whole genome shotgun (WGS) entry which is preliminary data.</text>
</comment>
<gene>
    <name evidence="1" type="ORF">AVEN_49310_1</name>
</gene>
<dbReference type="EMBL" id="BGPR01016308">
    <property type="protein sequence ID" value="GBN72528.1"/>
    <property type="molecule type" value="Genomic_DNA"/>
</dbReference>
<proteinExistence type="predicted"/>
<evidence type="ECO:0000313" key="2">
    <source>
        <dbReference type="Proteomes" id="UP000499080"/>
    </source>
</evidence>